<feature type="non-terminal residue" evidence="1">
    <location>
        <position position="1"/>
    </location>
</feature>
<sequence>FIIGVLVYIHILNSVGTDHDEPPQGKDEDIDYSPDGIKKPKEKSGMTTKMELERAGIIAKFCSDLVFCLIAGPSTLWVKAYLLLAFLWYSVGDLHKKLETKDETEKISKQEQQIESTKA</sequence>
<proteinExistence type="predicted"/>
<comment type="caution">
    <text evidence="1">The sequence shown here is derived from an EMBL/GenBank/DDBJ whole genome shotgun (WGS) entry which is preliminary data.</text>
</comment>
<protein>
    <submittedName>
        <fullName evidence="1">31897_t:CDS:1</fullName>
    </submittedName>
</protein>
<gene>
    <name evidence="1" type="ORF">RPERSI_LOCUS33128</name>
</gene>
<organism evidence="1 2">
    <name type="scientific">Racocetra persica</name>
    <dbReference type="NCBI Taxonomy" id="160502"/>
    <lineage>
        <taxon>Eukaryota</taxon>
        <taxon>Fungi</taxon>
        <taxon>Fungi incertae sedis</taxon>
        <taxon>Mucoromycota</taxon>
        <taxon>Glomeromycotina</taxon>
        <taxon>Glomeromycetes</taxon>
        <taxon>Diversisporales</taxon>
        <taxon>Gigasporaceae</taxon>
        <taxon>Racocetra</taxon>
    </lineage>
</organism>
<accession>A0ACA9SRT2</accession>
<name>A0ACA9SRT2_9GLOM</name>
<evidence type="ECO:0000313" key="2">
    <source>
        <dbReference type="Proteomes" id="UP000789920"/>
    </source>
</evidence>
<dbReference type="Proteomes" id="UP000789920">
    <property type="component" value="Unassembled WGS sequence"/>
</dbReference>
<reference evidence="1" key="1">
    <citation type="submission" date="2021-06" db="EMBL/GenBank/DDBJ databases">
        <authorList>
            <person name="Kallberg Y."/>
            <person name="Tangrot J."/>
            <person name="Rosling A."/>
        </authorList>
    </citation>
    <scope>NUCLEOTIDE SEQUENCE</scope>
    <source>
        <strain evidence="1">MA461A</strain>
    </source>
</reference>
<keyword evidence="2" id="KW-1185">Reference proteome</keyword>
<dbReference type="EMBL" id="CAJVQC010141812">
    <property type="protein sequence ID" value="CAG8844253.1"/>
    <property type="molecule type" value="Genomic_DNA"/>
</dbReference>
<evidence type="ECO:0000313" key="1">
    <source>
        <dbReference type="EMBL" id="CAG8844253.1"/>
    </source>
</evidence>